<evidence type="ECO:0000256" key="1">
    <source>
        <dbReference type="SAM" id="MobiDB-lite"/>
    </source>
</evidence>
<feature type="domain" description="N-acetyltransferase" evidence="2">
    <location>
        <begin position="32"/>
        <end position="187"/>
    </location>
</feature>
<dbReference type="EMBL" id="BLIR01000001">
    <property type="protein sequence ID" value="GFE39755.1"/>
    <property type="molecule type" value="Genomic_DNA"/>
</dbReference>
<dbReference type="Gene3D" id="3.40.630.30">
    <property type="match status" value="1"/>
</dbReference>
<dbReference type="PANTHER" id="PTHR43792">
    <property type="entry name" value="GNAT FAMILY, PUTATIVE (AFU_ORTHOLOGUE AFUA_3G00765)-RELATED-RELATED"/>
    <property type="match status" value="1"/>
</dbReference>
<evidence type="ECO:0000313" key="3">
    <source>
        <dbReference type="EMBL" id="GFE39755.1"/>
    </source>
</evidence>
<name>A0A640UYW7_9ACTN</name>
<gene>
    <name evidence="3" type="ORF">Stube_44280</name>
</gene>
<protein>
    <recommendedName>
        <fullName evidence="2">N-acetyltransferase domain-containing protein</fullName>
    </recommendedName>
</protein>
<evidence type="ECO:0000313" key="4">
    <source>
        <dbReference type="Proteomes" id="UP000431826"/>
    </source>
</evidence>
<reference evidence="3 4" key="1">
    <citation type="submission" date="2019-12" db="EMBL/GenBank/DDBJ databases">
        <title>Whole genome shotgun sequence of Streptomyces tubercidicus NBRC 13090.</title>
        <authorList>
            <person name="Ichikawa N."/>
            <person name="Kimura A."/>
            <person name="Kitahashi Y."/>
            <person name="Komaki H."/>
            <person name="Tamura T."/>
        </authorList>
    </citation>
    <scope>NUCLEOTIDE SEQUENCE [LARGE SCALE GENOMIC DNA]</scope>
    <source>
        <strain evidence="3 4">NBRC 13090</strain>
    </source>
</reference>
<sequence length="198" mass="20646">MSSSSAFFPSSSSSASSGSSGSSGADLRTARLLLRPWSDGELAAVLDGTRQPHWAADFPDDGDRVIAGFTAGNPDARGVYGQRQILERDGGHVVGAIGLFWPPRDGAVEFGYGVVPSRRGCGYAAEAARAMAAFALAAPGVHTVCADVELSNPASCRVLEKAGLVRWSSDDQLARYRLTTREAAPEPVQEPAPEPADG</sequence>
<organism evidence="3 4">
    <name type="scientific">Streptomyces tubercidicus</name>
    <dbReference type="NCBI Taxonomy" id="47759"/>
    <lineage>
        <taxon>Bacteria</taxon>
        <taxon>Bacillati</taxon>
        <taxon>Actinomycetota</taxon>
        <taxon>Actinomycetes</taxon>
        <taxon>Kitasatosporales</taxon>
        <taxon>Streptomycetaceae</taxon>
        <taxon>Streptomyces</taxon>
    </lineage>
</organism>
<dbReference type="Proteomes" id="UP000431826">
    <property type="component" value="Unassembled WGS sequence"/>
</dbReference>
<dbReference type="GO" id="GO:0016747">
    <property type="term" value="F:acyltransferase activity, transferring groups other than amino-acyl groups"/>
    <property type="evidence" value="ECO:0007669"/>
    <property type="project" value="InterPro"/>
</dbReference>
<comment type="caution">
    <text evidence="3">The sequence shown here is derived from an EMBL/GenBank/DDBJ whole genome shotgun (WGS) entry which is preliminary data.</text>
</comment>
<dbReference type="GeneID" id="96285519"/>
<dbReference type="InterPro" id="IPR000182">
    <property type="entry name" value="GNAT_dom"/>
</dbReference>
<keyword evidence="4" id="KW-1185">Reference proteome</keyword>
<proteinExistence type="predicted"/>
<dbReference type="AlphaFoldDB" id="A0A640UYW7"/>
<dbReference type="PANTHER" id="PTHR43792:SF13">
    <property type="entry name" value="ACETYLTRANSFERASE"/>
    <property type="match status" value="1"/>
</dbReference>
<accession>A0A640UYW7</accession>
<evidence type="ECO:0000259" key="2">
    <source>
        <dbReference type="PROSITE" id="PS51186"/>
    </source>
</evidence>
<dbReference type="RefSeq" id="WP_167539194.1">
    <property type="nucleotide sequence ID" value="NZ_BLIR01000001.1"/>
</dbReference>
<feature type="region of interest" description="Disordered" evidence="1">
    <location>
        <begin position="1"/>
        <end position="24"/>
    </location>
</feature>
<dbReference type="Pfam" id="PF13302">
    <property type="entry name" value="Acetyltransf_3"/>
    <property type="match status" value="1"/>
</dbReference>
<dbReference type="InterPro" id="IPR016181">
    <property type="entry name" value="Acyl_CoA_acyltransferase"/>
</dbReference>
<dbReference type="PROSITE" id="PS51186">
    <property type="entry name" value="GNAT"/>
    <property type="match status" value="1"/>
</dbReference>
<dbReference type="InterPro" id="IPR051531">
    <property type="entry name" value="N-acetyltransferase"/>
</dbReference>
<dbReference type="SUPFAM" id="SSF55729">
    <property type="entry name" value="Acyl-CoA N-acyltransferases (Nat)"/>
    <property type="match status" value="1"/>
</dbReference>